<dbReference type="InterPro" id="IPR011250">
    <property type="entry name" value="OMP/PagP_B-barrel"/>
</dbReference>
<feature type="signal peptide" evidence="1">
    <location>
        <begin position="1"/>
        <end position="17"/>
    </location>
</feature>
<evidence type="ECO:0000259" key="2">
    <source>
        <dbReference type="Pfam" id="PF13568"/>
    </source>
</evidence>
<dbReference type="AlphaFoldDB" id="A0A5M6CTA3"/>
<proteinExistence type="predicted"/>
<reference evidence="3 4" key="1">
    <citation type="submission" date="2019-09" db="EMBL/GenBank/DDBJ databases">
        <title>Genome sequence and assembly of Flavobacterium sp.</title>
        <authorList>
            <person name="Chhetri G."/>
        </authorList>
    </citation>
    <scope>NUCLEOTIDE SEQUENCE [LARGE SCALE GENOMIC DNA]</scope>
    <source>
        <strain evidence="3 4">SNL9</strain>
    </source>
</reference>
<gene>
    <name evidence="3" type="ORF">F0460_02200</name>
</gene>
<evidence type="ECO:0000256" key="1">
    <source>
        <dbReference type="SAM" id="SignalP"/>
    </source>
</evidence>
<dbReference type="InterPro" id="IPR025665">
    <property type="entry name" value="Beta-barrel_OMP_2"/>
</dbReference>
<comment type="caution">
    <text evidence="3">The sequence shown here is derived from an EMBL/GenBank/DDBJ whole genome shotgun (WGS) entry which is preliminary data.</text>
</comment>
<feature type="domain" description="Outer membrane protein beta-barrel" evidence="2">
    <location>
        <begin position="23"/>
        <end position="175"/>
    </location>
</feature>
<sequence>MKKTLFIALLASFAANAQVREKGEIEIAPFIGISSANYYGDVGVFNQAVQNPYFGINADYFLNNRWSIKTGLEYQAMGSQGQDFGFYSSTFKEKINFVSVPLHANYHFSKNRRWYLNFGPTVSFLTDATSNGKDMKQGINPVQLGLGFGIGYKIYINERFSIGIDHQEYIGFANNLKSQYNNNDLFIGNYFGSFSVKAIFKLGSKIENE</sequence>
<accession>A0A5M6CTA3</accession>
<organism evidence="3 4">
    <name type="scientific">Paenimyroides baculatum</name>
    <dbReference type="NCBI Taxonomy" id="2608000"/>
    <lineage>
        <taxon>Bacteria</taxon>
        <taxon>Pseudomonadati</taxon>
        <taxon>Bacteroidota</taxon>
        <taxon>Flavobacteriia</taxon>
        <taxon>Flavobacteriales</taxon>
        <taxon>Flavobacteriaceae</taxon>
        <taxon>Paenimyroides</taxon>
    </lineage>
</organism>
<name>A0A5M6CTA3_9FLAO</name>
<keyword evidence="1" id="KW-0732">Signal</keyword>
<dbReference type="Proteomes" id="UP000325141">
    <property type="component" value="Unassembled WGS sequence"/>
</dbReference>
<dbReference type="RefSeq" id="WP_150009816.1">
    <property type="nucleotide sequence ID" value="NZ_VWSG01000001.1"/>
</dbReference>
<feature type="chain" id="PRO_5024462048" evidence="1">
    <location>
        <begin position="18"/>
        <end position="209"/>
    </location>
</feature>
<keyword evidence="4" id="KW-1185">Reference proteome</keyword>
<evidence type="ECO:0000313" key="3">
    <source>
        <dbReference type="EMBL" id="KAA5538434.1"/>
    </source>
</evidence>
<dbReference type="Gene3D" id="2.40.160.20">
    <property type="match status" value="1"/>
</dbReference>
<dbReference type="Pfam" id="PF13568">
    <property type="entry name" value="OMP_b-brl_2"/>
    <property type="match status" value="1"/>
</dbReference>
<protein>
    <submittedName>
        <fullName evidence="3">PorT family protein</fullName>
    </submittedName>
</protein>
<evidence type="ECO:0000313" key="4">
    <source>
        <dbReference type="Proteomes" id="UP000325141"/>
    </source>
</evidence>
<dbReference type="SUPFAM" id="SSF56925">
    <property type="entry name" value="OMPA-like"/>
    <property type="match status" value="1"/>
</dbReference>
<dbReference type="EMBL" id="VWSG01000001">
    <property type="protein sequence ID" value="KAA5538434.1"/>
    <property type="molecule type" value="Genomic_DNA"/>
</dbReference>